<proteinExistence type="predicted"/>
<evidence type="ECO:0000313" key="2">
    <source>
        <dbReference type="Proteomes" id="UP000594262"/>
    </source>
</evidence>
<dbReference type="EnsemblMetazoa" id="CLYHEMT002546.1">
    <property type="protein sequence ID" value="CLYHEMP002546.1"/>
    <property type="gene ID" value="CLYHEMG002546"/>
</dbReference>
<reference evidence="1" key="1">
    <citation type="submission" date="2021-01" db="UniProtKB">
        <authorList>
            <consortium name="EnsemblMetazoa"/>
        </authorList>
    </citation>
    <scope>IDENTIFICATION</scope>
</reference>
<dbReference type="AlphaFoldDB" id="A0A7M5UWT1"/>
<organism evidence="1 2">
    <name type="scientific">Clytia hemisphaerica</name>
    <dbReference type="NCBI Taxonomy" id="252671"/>
    <lineage>
        <taxon>Eukaryota</taxon>
        <taxon>Metazoa</taxon>
        <taxon>Cnidaria</taxon>
        <taxon>Hydrozoa</taxon>
        <taxon>Hydroidolina</taxon>
        <taxon>Leptothecata</taxon>
        <taxon>Obeliida</taxon>
        <taxon>Clytiidae</taxon>
        <taxon>Clytia</taxon>
    </lineage>
</organism>
<evidence type="ECO:0000313" key="1">
    <source>
        <dbReference type="EnsemblMetazoa" id="CLYHEMP002546.1"/>
    </source>
</evidence>
<accession>A0A7M5UWT1</accession>
<protein>
    <submittedName>
        <fullName evidence="1">Uncharacterized protein</fullName>
    </submittedName>
</protein>
<dbReference type="Proteomes" id="UP000594262">
    <property type="component" value="Unplaced"/>
</dbReference>
<sequence length="104" mass="11879">LFSKQYADTMIRLMLGFVLVTDSLNKAHSQKVTPANNSTLLTVQKGANADFQWNYNVKSSEVLLNFKLFDNKTTLLWDDRSRTVTEEGKRIFGNRLSVDKSSNF</sequence>
<keyword evidence="2" id="KW-1185">Reference proteome</keyword>
<name>A0A7M5UWT1_9CNID</name>